<dbReference type="RefSeq" id="XP_069226412.1">
    <property type="nucleotide sequence ID" value="XM_069376497.1"/>
</dbReference>
<dbReference type="AlphaFoldDB" id="A0AB34KEY3"/>
<dbReference type="GeneID" id="96009335"/>
<feature type="region of interest" description="Disordered" evidence="1">
    <location>
        <begin position="37"/>
        <end position="132"/>
    </location>
</feature>
<gene>
    <name evidence="2" type="ORF">WHR41_07893</name>
</gene>
<proteinExistence type="predicted"/>
<feature type="compositionally biased region" description="Basic and acidic residues" evidence="1">
    <location>
        <begin position="62"/>
        <end position="89"/>
    </location>
</feature>
<evidence type="ECO:0000256" key="1">
    <source>
        <dbReference type="SAM" id="MobiDB-lite"/>
    </source>
</evidence>
<protein>
    <submittedName>
        <fullName evidence="2">Uncharacterized protein</fullName>
    </submittedName>
</protein>
<dbReference type="Proteomes" id="UP000803884">
    <property type="component" value="Unassembled WGS sequence"/>
</dbReference>
<evidence type="ECO:0000313" key="3">
    <source>
        <dbReference type="Proteomes" id="UP000803884"/>
    </source>
</evidence>
<accession>A0AB34KEY3</accession>
<dbReference type="InterPro" id="IPR020301">
    <property type="entry name" value="Mrx7"/>
</dbReference>
<dbReference type="EMBL" id="JAAQHG020000037">
    <property type="protein sequence ID" value="KAL1583305.1"/>
    <property type="molecule type" value="Genomic_DNA"/>
</dbReference>
<reference evidence="2 3" key="1">
    <citation type="journal article" date="2020" name="Microbiol. Resour. Announc.">
        <title>Draft Genome Sequence of a Cladosporium Species Isolated from the Mesophotic Ascidian Didemnum maculosum.</title>
        <authorList>
            <person name="Gioti A."/>
            <person name="Siaperas R."/>
            <person name="Nikolaivits E."/>
            <person name="Le Goff G."/>
            <person name="Ouazzani J."/>
            <person name="Kotoulas G."/>
            <person name="Topakas E."/>
        </authorList>
    </citation>
    <scope>NUCLEOTIDE SEQUENCE [LARGE SCALE GENOMIC DNA]</scope>
    <source>
        <strain evidence="2 3">TM138-S3</strain>
    </source>
</reference>
<name>A0AB34KEY3_9PEZI</name>
<sequence>MAPWLRLLEGWMVEQLLRTPGFHRAVEKVAKNVHRIRNGMPPEEKGGTDIDRPDGPGFGQHFFDELKSQLGRAERGEHNSTVLRDEGKIWETNQHKSSHQHKSSQTKVEDDGADSAWQDAQRRSAEPPKQGFMAEYMDALRAQIRNEKPPK</sequence>
<comment type="caution">
    <text evidence="2">The sequence shown here is derived from an EMBL/GenBank/DDBJ whole genome shotgun (WGS) entry which is preliminary data.</text>
</comment>
<dbReference type="Pfam" id="PF10906">
    <property type="entry name" value="Mrx7"/>
    <property type="match status" value="1"/>
</dbReference>
<keyword evidence="3" id="KW-1185">Reference proteome</keyword>
<evidence type="ECO:0000313" key="2">
    <source>
        <dbReference type="EMBL" id="KAL1583305.1"/>
    </source>
</evidence>
<feature type="compositionally biased region" description="Basic and acidic residues" evidence="1">
    <location>
        <begin position="42"/>
        <end position="54"/>
    </location>
</feature>
<organism evidence="2 3">
    <name type="scientific">Cladosporium halotolerans</name>
    <dbReference type="NCBI Taxonomy" id="1052096"/>
    <lineage>
        <taxon>Eukaryota</taxon>
        <taxon>Fungi</taxon>
        <taxon>Dikarya</taxon>
        <taxon>Ascomycota</taxon>
        <taxon>Pezizomycotina</taxon>
        <taxon>Dothideomycetes</taxon>
        <taxon>Dothideomycetidae</taxon>
        <taxon>Cladosporiales</taxon>
        <taxon>Cladosporiaceae</taxon>
        <taxon>Cladosporium</taxon>
    </lineage>
</organism>